<evidence type="ECO:0000313" key="2">
    <source>
        <dbReference type="EMBL" id="CAE7217469.1"/>
    </source>
</evidence>
<reference evidence="2" key="1">
    <citation type="submission" date="2021-02" db="EMBL/GenBank/DDBJ databases">
        <authorList>
            <person name="Dougan E. K."/>
            <person name="Rhodes N."/>
            <person name="Thang M."/>
            <person name="Chan C."/>
        </authorList>
    </citation>
    <scope>NUCLEOTIDE SEQUENCE</scope>
</reference>
<accession>A0A812JWV4</accession>
<dbReference type="Proteomes" id="UP000649617">
    <property type="component" value="Unassembled WGS sequence"/>
</dbReference>
<evidence type="ECO:0000256" key="1">
    <source>
        <dbReference type="SAM" id="MobiDB-lite"/>
    </source>
</evidence>
<organism evidence="2 3">
    <name type="scientific">Symbiodinium pilosum</name>
    <name type="common">Dinoflagellate</name>
    <dbReference type="NCBI Taxonomy" id="2952"/>
    <lineage>
        <taxon>Eukaryota</taxon>
        <taxon>Sar</taxon>
        <taxon>Alveolata</taxon>
        <taxon>Dinophyceae</taxon>
        <taxon>Suessiales</taxon>
        <taxon>Symbiodiniaceae</taxon>
        <taxon>Symbiodinium</taxon>
    </lineage>
</organism>
<dbReference type="EMBL" id="CAJNIZ010003011">
    <property type="protein sequence ID" value="CAE7217469.1"/>
    <property type="molecule type" value="Genomic_DNA"/>
</dbReference>
<keyword evidence="3" id="KW-1185">Reference proteome</keyword>
<comment type="caution">
    <text evidence="2">The sequence shown here is derived from an EMBL/GenBank/DDBJ whole genome shotgun (WGS) entry which is preliminary data.</text>
</comment>
<sequence length="123" mass="13425">FGMDANAAVMGYDVPLSSMNFPEEEQCKLVAEDWKKISARSQALKKNVRKDAEDAQVTVPGKQTPTKGRRFSFFGSKGAKEAKSTGSTAMEKAEDKQEQPEKTMGAMDFNELVTINAGIISTN</sequence>
<name>A0A812JWV4_SYMPI</name>
<feature type="region of interest" description="Disordered" evidence="1">
    <location>
        <begin position="54"/>
        <end position="108"/>
    </location>
</feature>
<feature type="non-terminal residue" evidence="2">
    <location>
        <position position="123"/>
    </location>
</feature>
<proteinExistence type="predicted"/>
<feature type="compositionally biased region" description="Basic and acidic residues" evidence="1">
    <location>
        <begin position="91"/>
        <end position="101"/>
    </location>
</feature>
<protein>
    <submittedName>
        <fullName evidence="2">SETD3 protein</fullName>
    </submittedName>
</protein>
<dbReference type="OrthoDB" id="434546at2759"/>
<feature type="non-terminal residue" evidence="2">
    <location>
        <position position="1"/>
    </location>
</feature>
<evidence type="ECO:0000313" key="3">
    <source>
        <dbReference type="Proteomes" id="UP000649617"/>
    </source>
</evidence>
<dbReference type="AlphaFoldDB" id="A0A812JWV4"/>
<gene>
    <name evidence="2" type="primary">SETD3</name>
    <name evidence="2" type="ORF">SPIL2461_LOCUS2691</name>
</gene>